<proteinExistence type="predicted"/>
<name>A0A0A8YNH2_ARUDO</name>
<accession>A0A0A8YNH2</accession>
<reference evidence="1" key="2">
    <citation type="journal article" date="2015" name="Data Brief">
        <title>Shoot transcriptome of the giant reed, Arundo donax.</title>
        <authorList>
            <person name="Barrero R.A."/>
            <person name="Guerrero F.D."/>
            <person name="Moolhuijzen P."/>
            <person name="Goolsby J.A."/>
            <person name="Tidwell J."/>
            <person name="Bellgard S.E."/>
            <person name="Bellgard M.I."/>
        </authorList>
    </citation>
    <scope>NUCLEOTIDE SEQUENCE</scope>
    <source>
        <tissue evidence="1">Shoot tissue taken approximately 20 cm above the soil surface</tissue>
    </source>
</reference>
<reference evidence="1" key="1">
    <citation type="submission" date="2014-09" db="EMBL/GenBank/DDBJ databases">
        <authorList>
            <person name="Magalhaes I.L.F."/>
            <person name="Oliveira U."/>
            <person name="Santos F.R."/>
            <person name="Vidigal T.H.D.A."/>
            <person name="Brescovit A.D."/>
            <person name="Santos A.J."/>
        </authorList>
    </citation>
    <scope>NUCLEOTIDE SEQUENCE</scope>
    <source>
        <tissue evidence="1">Shoot tissue taken approximately 20 cm above the soil surface</tissue>
    </source>
</reference>
<protein>
    <submittedName>
        <fullName evidence="1">Uncharacterized protein</fullName>
    </submittedName>
</protein>
<dbReference type="AlphaFoldDB" id="A0A0A8YNH2"/>
<evidence type="ECO:0000313" key="1">
    <source>
        <dbReference type="EMBL" id="JAD27268.1"/>
    </source>
</evidence>
<organism evidence="1">
    <name type="scientific">Arundo donax</name>
    <name type="common">Giant reed</name>
    <name type="synonym">Donax arundinaceus</name>
    <dbReference type="NCBI Taxonomy" id="35708"/>
    <lineage>
        <taxon>Eukaryota</taxon>
        <taxon>Viridiplantae</taxon>
        <taxon>Streptophyta</taxon>
        <taxon>Embryophyta</taxon>
        <taxon>Tracheophyta</taxon>
        <taxon>Spermatophyta</taxon>
        <taxon>Magnoliopsida</taxon>
        <taxon>Liliopsida</taxon>
        <taxon>Poales</taxon>
        <taxon>Poaceae</taxon>
        <taxon>PACMAD clade</taxon>
        <taxon>Arundinoideae</taxon>
        <taxon>Arundineae</taxon>
        <taxon>Arundo</taxon>
    </lineage>
</organism>
<sequence length="44" mass="5114">MDWFLAFCNIRSLTTSTQVHHPQYLDPTTGCQTNKLLTQHTINH</sequence>
<dbReference type="EMBL" id="GBRH01270627">
    <property type="protein sequence ID" value="JAD27268.1"/>
    <property type="molecule type" value="Transcribed_RNA"/>
</dbReference>